<comment type="caution">
    <text evidence="8">The sequence shown here is derived from an EMBL/GenBank/DDBJ whole genome shotgun (WGS) entry which is preliminary data.</text>
</comment>
<comment type="caution">
    <text evidence="7">Lacks conserved residue(s) required for the propagation of feature annotation.</text>
</comment>
<reference evidence="8 9" key="1">
    <citation type="submission" date="2020-07" db="EMBL/GenBank/DDBJ databases">
        <authorList>
            <person name="Feng X."/>
        </authorList>
    </citation>
    <scope>NUCLEOTIDE SEQUENCE [LARGE SCALE GENOMIC DNA]</scope>
    <source>
        <strain evidence="8 9">JCM23202</strain>
    </source>
</reference>
<evidence type="ECO:0000313" key="9">
    <source>
        <dbReference type="Proteomes" id="UP000526501"/>
    </source>
</evidence>
<dbReference type="CDD" id="cd09209">
    <property type="entry name" value="Lumazine_synthase-I"/>
    <property type="match status" value="1"/>
</dbReference>
<organism evidence="8 9">
    <name type="scientific">Pelagicoccus albus</name>
    <dbReference type="NCBI Taxonomy" id="415222"/>
    <lineage>
        <taxon>Bacteria</taxon>
        <taxon>Pseudomonadati</taxon>
        <taxon>Verrucomicrobiota</taxon>
        <taxon>Opitutia</taxon>
        <taxon>Puniceicoccales</taxon>
        <taxon>Pelagicoccaceae</taxon>
        <taxon>Pelagicoccus</taxon>
    </lineage>
</organism>
<dbReference type="NCBIfam" id="TIGR00114">
    <property type="entry name" value="lumazine-synth"/>
    <property type="match status" value="1"/>
</dbReference>
<feature type="binding site" evidence="7">
    <location>
        <begin position="59"/>
        <end position="61"/>
    </location>
    <ligand>
        <name>5-amino-6-(D-ribitylamino)uracil</name>
        <dbReference type="ChEBI" id="CHEBI:15934"/>
    </ligand>
</feature>
<dbReference type="Pfam" id="PF00885">
    <property type="entry name" value="DMRL_synthase"/>
    <property type="match status" value="1"/>
</dbReference>
<sequence>MSQLSPNALNVDGSSFRIGIVAARFNEEYVAGLLDGALKTLGEAGVPQESIVIERVPGSNELPIAAKFLIDSKKFDVVIALGVVIAGGTRHYEMVSDSANYGLQEVAITSGTPVVAGLIVGDNEEQVRERCIGSIPKGSEFGQCALEMAQLRRNYS</sequence>
<evidence type="ECO:0000256" key="7">
    <source>
        <dbReference type="HAMAP-Rule" id="MF_00178"/>
    </source>
</evidence>
<dbReference type="Proteomes" id="UP000526501">
    <property type="component" value="Unassembled WGS sequence"/>
</dbReference>
<dbReference type="HAMAP" id="MF_00178">
    <property type="entry name" value="Lumazine_synth"/>
    <property type="match status" value="1"/>
</dbReference>
<evidence type="ECO:0000256" key="1">
    <source>
        <dbReference type="ARBA" id="ARBA00004917"/>
    </source>
</evidence>
<dbReference type="UniPathway" id="UPA00275">
    <property type="reaction ID" value="UER00404"/>
</dbReference>
<dbReference type="InterPro" id="IPR034964">
    <property type="entry name" value="LS"/>
</dbReference>
<dbReference type="GO" id="GO:0009231">
    <property type="term" value="P:riboflavin biosynthetic process"/>
    <property type="evidence" value="ECO:0007669"/>
    <property type="project" value="UniProtKB-UniRule"/>
</dbReference>
<feature type="binding site" evidence="7">
    <location>
        <position position="130"/>
    </location>
    <ligand>
        <name>(2S)-2-hydroxy-3-oxobutyl phosphate</name>
        <dbReference type="ChEBI" id="CHEBI:58830"/>
    </ligand>
</feature>
<keyword evidence="5 7" id="KW-0808">Transferase</keyword>
<feature type="binding site" evidence="7">
    <location>
        <begin position="83"/>
        <end position="85"/>
    </location>
    <ligand>
        <name>5-amino-6-(D-ribitylamino)uracil</name>
        <dbReference type="ChEBI" id="CHEBI:15934"/>
    </ligand>
</feature>
<dbReference type="EMBL" id="JACHVC010000007">
    <property type="protein sequence ID" value="MBC2606060.1"/>
    <property type="molecule type" value="Genomic_DNA"/>
</dbReference>
<dbReference type="GO" id="GO:0009349">
    <property type="term" value="C:riboflavin synthase complex"/>
    <property type="evidence" value="ECO:0007669"/>
    <property type="project" value="UniProtKB-UniRule"/>
</dbReference>
<feature type="binding site" evidence="7">
    <location>
        <position position="25"/>
    </location>
    <ligand>
        <name>5-amino-6-(D-ribitylamino)uracil</name>
        <dbReference type="ChEBI" id="CHEBI:15934"/>
    </ligand>
</feature>
<dbReference type="InterPro" id="IPR002180">
    <property type="entry name" value="LS/RS"/>
</dbReference>
<dbReference type="Gene3D" id="3.40.50.960">
    <property type="entry name" value="Lumazine/riboflavin synthase"/>
    <property type="match status" value="1"/>
</dbReference>
<gene>
    <name evidence="7 8" type="primary">ribH</name>
    <name evidence="8" type="ORF">H5P27_08380</name>
</gene>
<evidence type="ECO:0000256" key="2">
    <source>
        <dbReference type="ARBA" id="ARBA00007424"/>
    </source>
</evidence>
<evidence type="ECO:0000256" key="5">
    <source>
        <dbReference type="ARBA" id="ARBA00022679"/>
    </source>
</evidence>
<evidence type="ECO:0000256" key="4">
    <source>
        <dbReference type="ARBA" id="ARBA00022619"/>
    </source>
</evidence>
<evidence type="ECO:0000313" key="8">
    <source>
        <dbReference type="EMBL" id="MBC2606060.1"/>
    </source>
</evidence>
<name>A0A7X1B7Z0_9BACT</name>
<dbReference type="SUPFAM" id="SSF52121">
    <property type="entry name" value="Lumazine synthase"/>
    <property type="match status" value="1"/>
</dbReference>
<comment type="catalytic activity">
    <reaction evidence="6 7">
        <text>(2S)-2-hydroxy-3-oxobutyl phosphate + 5-amino-6-(D-ribitylamino)uracil = 6,7-dimethyl-8-(1-D-ribityl)lumazine + phosphate + 2 H2O + H(+)</text>
        <dbReference type="Rhea" id="RHEA:26152"/>
        <dbReference type="ChEBI" id="CHEBI:15377"/>
        <dbReference type="ChEBI" id="CHEBI:15378"/>
        <dbReference type="ChEBI" id="CHEBI:15934"/>
        <dbReference type="ChEBI" id="CHEBI:43474"/>
        <dbReference type="ChEBI" id="CHEBI:58201"/>
        <dbReference type="ChEBI" id="CHEBI:58830"/>
        <dbReference type="EC" id="2.5.1.78"/>
    </reaction>
</comment>
<dbReference type="EC" id="2.5.1.78" evidence="3 7"/>
<proteinExistence type="inferred from homology"/>
<dbReference type="AlphaFoldDB" id="A0A7X1B7Z0"/>
<comment type="function">
    <text evidence="7">Catalyzes the formation of 6,7-dimethyl-8-ribityllumazine by condensation of 5-amino-6-(D-ribitylamino)uracil with 3,4-dihydroxy-2-butanone 4-phosphate. This is the penultimate step in the biosynthesis of riboflavin.</text>
</comment>
<keyword evidence="4 7" id="KW-0686">Riboflavin biosynthesis</keyword>
<comment type="similarity">
    <text evidence="2 7">Belongs to the DMRL synthase family.</text>
</comment>
<dbReference type="RefSeq" id="WP_185659944.1">
    <property type="nucleotide sequence ID" value="NZ_CAWPOO010000007.1"/>
</dbReference>
<protein>
    <recommendedName>
        <fullName evidence="3 7">6,7-dimethyl-8-ribityllumazine synthase</fullName>
        <shortName evidence="7">DMRL synthase</shortName>
        <shortName evidence="7">LS</shortName>
        <shortName evidence="7">Lumazine synthase</shortName>
        <ecNumber evidence="3 7">2.5.1.78</ecNumber>
    </recommendedName>
</protein>
<evidence type="ECO:0000256" key="3">
    <source>
        <dbReference type="ARBA" id="ARBA00012664"/>
    </source>
</evidence>
<keyword evidence="9" id="KW-1185">Reference proteome</keyword>
<dbReference type="PANTHER" id="PTHR21058:SF0">
    <property type="entry name" value="6,7-DIMETHYL-8-RIBITYLLUMAZINE SYNTHASE"/>
    <property type="match status" value="1"/>
</dbReference>
<feature type="binding site" evidence="7">
    <location>
        <begin position="88"/>
        <end position="89"/>
    </location>
    <ligand>
        <name>(2S)-2-hydroxy-3-oxobutyl phosphate</name>
        <dbReference type="ChEBI" id="CHEBI:58830"/>
    </ligand>
</feature>
<feature type="active site" description="Proton donor" evidence="7">
    <location>
        <position position="91"/>
    </location>
</feature>
<comment type="pathway">
    <text evidence="1 7">Cofactor biosynthesis; riboflavin biosynthesis; riboflavin from 2-hydroxy-3-oxobutyl phosphate and 5-amino-6-(D-ribitylamino)uracil: step 1/2.</text>
</comment>
<accession>A0A7X1B7Z0</accession>
<dbReference type="InterPro" id="IPR036467">
    <property type="entry name" value="LS/RS_sf"/>
</dbReference>
<evidence type="ECO:0000256" key="6">
    <source>
        <dbReference type="ARBA" id="ARBA00048785"/>
    </source>
</evidence>
<dbReference type="PANTHER" id="PTHR21058">
    <property type="entry name" value="6,7-DIMETHYL-8-RIBITYLLUMAZINE SYNTHASE DMRL SYNTHASE LUMAZINE SYNTHASE"/>
    <property type="match status" value="1"/>
</dbReference>
<dbReference type="GO" id="GO:0000906">
    <property type="term" value="F:6,7-dimethyl-8-ribityllumazine synthase activity"/>
    <property type="evidence" value="ECO:0007669"/>
    <property type="project" value="UniProtKB-UniRule"/>
</dbReference>